<evidence type="ECO:0000256" key="2">
    <source>
        <dbReference type="ARBA" id="ARBA00022448"/>
    </source>
</evidence>
<dbReference type="PANTHER" id="PTHR46743">
    <property type="entry name" value="TEICHOIC ACIDS EXPORT ATP-BINDING PROTEIN TAGH"/>
    <property type="match status" value="1"/>
</dbReference>
<evidence type="ECO:0000256" key="3">
    <source>
        <dbReference type="ARBA" id="ARBA00022741"/>
    </source>
</evidence>
<name>A0ABY4FUS5_9MICO</name>
<dbReference type="InterPro" id="IPR003593">
    <property type="entry name" value="AAA+_ATPase"/>
</dbReference>
<protein>
    <submittedName>
        <fullName evidence="6">ATP-binding cassette domain-containing protein</fullName>
    </submittedName>
</protein>
<dbReference type="EMBL" id="CP095043">
    <property type="protein sequence ID" value="UOQ59919.1"/>
    <property type="molecule type" value="Genomic_DNA"/>
</dbReference>
<feature type="domain" description="ABC transporter" evidence="5">
    <location>
        <begin position="25"/>
        <end position="247"/>
    </location>
</feature>
<organism evidence="6 7">
    <name type="scientific">Leucobacter rhizosphaerae</name>
    <dbReference type="NCBI Taxonomy" id="2932245"/>
    <lineage>
        <taxon>Bacteria</taxon>
        <taxon>Bacillati</taxon>
        <taxon>Actinomycetota</taxon>
        <taxon>Actinomycetes</taxon>
        <taxon>Micrococcales</taxon>
        <taxon>Microbacteriaceae</taxon>
        <taxon>Leucobacter</taxon>
    </lineage>
</organism>
<dbReference type="RefSeq" id="WP_244685187.1">
    <property type="nucleotide sequence ID" value="NZ_CP095043.1"/>
</dbReference>
<dbReference type="InterPro" id="IPR050683">
    <property type="entry name" value="Bact_Polysacc_Export_ATP-bd"/>
</dbReference>
<evidence type="ECO:0000259" key="5">
    <source>
        <dbReference type="PROSITE" id="PS50893"/>
    </source>
</evidence>
<dbReference type="GO" id="GO:0005524">
    <property type="term" value="F:ATP binding"/>
    <property type="evidence" value="ECO:0007669"/>
    <property type="project" value="UniProtKB-KW"/>
</dbReference>
<dbReference type="PANTHER" id="PTHR46743:SF2">
    <property type="entry name" value="TEICHOIC ACIDS EXPORT ATP-BINDING PROTEIN TAGH"/>
    <property type="match status" value="1"/>
</dbReference>
<accession>A0ABY4FUS5</accession>
<keyword evidence="7" id="KW-1185">Reference proteome</keyword>
<dbReference type="InterPro" id="IPR027417">
    <property type="entry name" value="P-loop_NTPase"/>
</dbReference>
<dbReference type="InterPro" id="IPR003439">
    <property type="entry name" value="ABC_transporter-like_ATP-bd"/>
</dbReference>
<proteinExistence type="inferred from homology"/>
<dbReference type="InterPro" id="IPR015860">
    <property type="entry name" value="ABC_transpr_TagH-like"/>
</dbReference>
<keyword evidence="2" id="KW-0813">Transport</keyword>
<dbReference type="CDD" id="cd03220">
    <property type="entry name" value="ABC_KpsT_Wzt"/>
    <property type="match status" value="1"/>
</dbReference>
<reference evidence="6 7" key="1">
    <citation type="submission" date="2022-04" db="EMBL/GenBank/DDBJ databases">
        <title>Leucobacter sp. isolated from rhizosphere of onion.</title>
        <authorList>
            <person name="Won M."/>
            <person name="Lee C.-M."/>
            <person name="Woen H.-Y."/>
            <person name="Kwon S.-W."/>
        </authorList>
    </citation>
    <scope>NUCLEOTIDE SEQUENCE [LARGE SCALE GENOMIC DNA]</scope>
    <source>
        <strain evidence="6 7">H25R-14</strain>
    </source>
</reference>
<dbReference type="SMART" id="SM00382">
    <property type="entry name" value="AAA"/>
    <property type="match status" value="1"/>
</dbReference>
<comment type="similarity">
    <text evidence="1">Belongs to the ABC transporter superfamily.</text>
</comment>
<dbReference type="Proteomes" id="UP000831775">
    <property type="component" value="Chromosome"/>
</dbReference>
<evidence type="ECO:0000256" key="1">
    <source>
        <dbReference type="ARBA" id="ARBA00005417"/>
    </source>
</evidence>
<dbReference type="Pfam" id="PF08310">
    <property type="entry name" value="LGFP"/>
    <property type="match status" value="1"/>
</dbReference>
<dbReference type="SUPFAM" id="SSF52540">
    <property type="entry name" value="P-loop containing nucleoside triphosphate hydrolases"/>
    <property type="match status" value="1"/>
</dbReference>
<keyword evidence="3" id="KW-0547">Nucleotide-binding</keyword>
<dbReference type="Pfam" id="PF00005">
    <property type="entry name" value="ABC_tran"/>
    <property type="match status" value="1"/>
</dbReference>
<keyword evidence="4 6" id="KW-0067">ATP-binding</keyword>
<dbReference type="InterPro" id="IPR013207">
    <property type="entry name" value="LGFP"/>
</dbReference>
<dbReference type="Gene3D" id="3.40.50.300">
    <property type="entry name" value="P-loop containing nucleotide triphosphate hydrolases"/>
    <property type="match status" value="1"/>
</dbReference>
<evidence type="ECO:0000313" key="7">
    <source>
        <dbReference type="Proteomes" id="UP000831775"/>
    </source>
</evidence>
<evidence type="ECO:0000256" key="4">
    <source>
        <dbReference type="ARBA" id="ARBA00022840"/>
    </source>
</evidence>
<evidence type="ECO:0000313" key="6">
    <source>
        <dbReference type="EMBL" id="UOQ59919.1"/>
    </source>
</evidence>
<sequence length="353" mass="38566">MNDVAVRVEGLGKKFRLYHERNQSLKSAIMRRKIAEYEDFWALRDVSFEVPTGSTFALIGSNGSGKSTLLKCLARILWPDEGEITSHGRVASLLEVGSGFHPELSGRENIYLNGSILGMSRKEVDRKFDDIVDFSEIGKFIDQPVKSYSSGMYVRLGFSVAIHVQPDVLVVDEILAVGDAAFQEKSRAKFDELHDQGKTVILVSHSMGTVLEMCDQAAWIEKGSLQSVGPVKDVAADYTYSVFPLAPELADAYDDARKKELGWPASPIHPIAAHGGGVVQGFQRGALCWSSHAGSFSVKEPIRSFFNAVGGIEELGWPLEDAQVSTDGAVAQRFQRGTIDIPPNGIPRLAPVN</sequence>
<dbReference type="PROSITE" id="PS50893">
    <property type="entry name" value="ABC_TRANSPORTER_2"/>
    <property type="match status" value="1"/>
</dbReference>
<gene>
    <name evidence="6" type="ORF">MUN76_12840</name>
</gene>